<evidence type="ECO:0000313" key="3">
    <source>
        <dbReference type="Proteomes" id="UP001460270"/>
    </source>
</evidence>
<feature type="signal peptide" evidence="1">
    <location>
        <begin position="1"/>
        <end position="28"/>
    </location>
</feature>
<gene>
    <name evidence="2" type="ORF">WMY93_001386</name>
</gene>
<sequence>MSQKRSSCPTVHLIATFLFTFSFTQTEASILRKFESQNGRTEASDMREGVIVFGKEIQNASLEDDTSYQADFAGFSKGKVFDVSPKETLWKRMSPSLRCGMNHMKFRALGAPPKFFELDQHPPMPLSQVPSSCGYSMQEYSTGLNLKIPFHGCHIVQEDGHYQLSLLWNGIPVTLKCPKHQHQHHHHHHNHGIHHIFGITCLRLKTRKVLLIQLSGMLT</sequence>
<keyword evidence="1" id="KW-0732">Signal</keyword>
<proteinExistence type="predicted"/>
<accession>A0AAW0Q3N8</accession>
<keyword evidence="3" id="KW-1185">Reference proteome</keyword>
<protein>
    <submittedName>
        <fullName evidence="2">Uncharacterized protein</fullName>
    </submittedName>
</protein>
<evidence type="ECO:0000313" key="2">
    <source>
        <dbReference type="EMBL" id="KAK7945658.1"/>
    </source>
</evidence>
<dbReference type="EMBL" id="JBBPFD010000001">
    <property type="protein sequence ID" value="KAK7945658.1"/>
    <property type="molecule type" value="Genomic_DNA"/>
</dbReference>
<dbReference type="AlphaFoldDB" id="A0AAW0Q3N8"/>
<feature type="chain" id="PRO_5043665160" evidence="1">
    <location>
        <begin position="29"/>
        <end position="219"/>
    </location>
</feature>
<name>A0AAW0Q3N8_9GOBI</name>
<reference evidence="3" key="1">
    <citation type="submission" date="2024-04" db="EMBL/GenBank/DDBJ databases">
        <title>Salinicola lusitanus LLJ914,a marine bacterium isolated from the Okinawa Trough.</title>
        <authorList>
            <person name="Li J."/>
        </authorList>
    </citation>
    <scope>NUCLEOTIDE SEQUENCE [LARGE SCALE GENOMIC DNA]</scope>
</reference>
<organism evidence="2 3">
    <name type="scientific">Mugilogobius chulae</name>
    <name type="common">yellowstripe goby</name>
    <dbReference type="NCBI Taxonomy" id="88201"/>
    <lineage>
        <taxon>Eukaryota</taxon>
        <taxon>Metazoa</taxon>
        <taxon>Chordata</taxon>
        <taxon>Craniata</taxon>
        <taxon>Vertebrata</taxon>
        <taxon>Euteleostomi</taxon>
        <taxon>Actinopterygii</taxon>
        <taxon>Neopterygii</taxon>
        <taxon>Teleostei</taxon>
        <taxon>Neoteleostei</taxon>
        <taxon>Acanthomorphata</taxon>
        <taxon>Gobiaria</taxon>
        <taxon>Gobiiformes</taxon>
        <taxon>Gobioidei</taxon>
        <taxon>Gobiidae</taxon>
        <taxon>Gobionellinae</taxon>
        <taxon>Mugilogobius</taxon>
    </lineage>
</organism>
<evidence type="ECO:0000256" key="1">
    <source>
        <dbReference type="SAM" id="SignalP"/>
    </source>
</evidence>
<comment type="caution">
    <text evidence="2">The sequence shown here is derived from an EMBL/GenBank/DDBJ whole genome shotgun (WGS) entry which is preliminary data.</text>
</comment>
<dbReference type="Proteomes" id="UP001460270">
    <property type="component" value="Unassembled WGS sequence"/>
</dbReference>